<proteinExistence type="predicted"/>
<accession>A0A0L9ULY1</accession>
<feature type="compositionally biased region" description="Low complexity" evidence="1">
    <location>
        <begin position="182"/>
        <end position="194"/>
    </location>
</feature>
<feature type="compositionally biased region" description="Basic and acidic residues" evidence="1">
    <location>
        <begin position="154"/>
        <end position="174"/>
    </location>
</feature>
<dbReference type="PANTHER" id="PTHR33871">
    <property type="entry name" value="OS05G0503100 PROTEIN-RELATED"/>
    <property type="match status" value="1"/>
</dbReference>
<evidence type="ECO:0000256" key="1">
    <source>
        <dbReference type="SAM" id="MobiDB-lite"/>
    </source>
</evidence>
<feature type="compositionally biased region" description="Low complexity" evidence="1">
    <location>
        <begin position="104"/>
        <end position="113"/>
    </location>
</feature>
<dbReference type="Proteomes" id="UP000053144">
    <property type="component" value="Chromosome 5"/>
</dbReference>
<organism evidence="2 3">
    <name type="scientific">Phaseolus angularis</name>
    <name type="common">Azuki bean</name>
    <name type="synonym">Vigna angularis</name>
    <dbReference type="NCBI Taxonomy" id="3914"/>
    <lineage>
        <taxon>Eukaryota</taxon>
        <taxon>Viridiplantae</taxon>
        <taxon>Streptophyta</taxon>
        <taxon>Embryophyta</taxon>
        <taxon>Tracheophyta</taxon>
        <taxon>Spermatophyta</taxon>
        <taxon>Magnoliopsida</taxon>
        <taxon>eudicotyledons</taxon>
        <taxon>Gunneridae</taxon>
        <taxon>Pentapetalae</taxon>
        <taxon>rosids</taxon>
        <taxon>fabids</taxon>
        <taxon>Fabales</taxon>
        <taxon>Fabaceae</taxon>
        <taxon>Papilionoideae</taxon>
        <taxon>50 kb inversion clade</taxon>
        <taxon>NPAAA clade</taxon>
        <taxon>indigoferoid/millettioid clade</taxon>
        <taxon>Phaseoleae</taxon>
        <taxon>Vigna</taxon>
    </lineage>
</organism>
<evidence type="ECO:0000313" key="2">
    <source>
        <dbReference type="EMBL" id="KOM43910.1"/>
    </source>
</evidence>
<feature type="region of interest" description="Disordered" evidence="1">
    <location>
        <begin position="335"/>
        <end position="419"/>
    </location>
</feature>
<gene>
    <name evidence="2" type="ORF">LR48_Vigan05g151500</name>
</gene>
<protein>
    <submittedName>
        <fullName evidence="2">Uncharacterized protein</fullName>
    </submittedName>
</protein>
<evidence type="ECO:0000313" key="3">
    <source>
        <dbReference type="Proteomes" id="UP000053144"/>
    </source>
</evidence>
<feature type="compositionally biased region" description="Basic and acidic residues" evidence="1">
    <location>
        <begin position="400"/>
        <end position="413"/>
    </location>
</feature>
<name>A0A0L9ULY1_PHAAN</name>
<feature type="compositionally biased region" description="Polar residues" evidence="1">
    <location>
        <begin position="93"/>
        <end position="103"/>
    </location>
</feature>
<feature type="compositionally biased region" description="Low complexity" evidence="1">
    <location>
        <begin position="8"/>
        <end position="18"/>
    </location>
</feature>
<feature type="region of interest" description="Disordered" evidence="1">
    <location>
        <begin position="93"/>
        <end position="218"/>
    </location>
</feature>
<reference evidence="3" key="1">
    <citation type="journal article" date="2015" name="Proc. Natl. Acad. Sci. U.S.A.">
        <title>Genome sequencing of adzuki bean (Vigna angularis) provides insight into high starch and low fat accumulation and domestication.</title>
        <authorList>
            <person name="Yang K."/>
            <person name="Tian Z."/>
            <person name="Chen C."/>
            <person name="Luo L."/>
            <person name="Zhao B."/>
            <person name="Wang Z."/>
            <person name="Yu L."/>
            <person name="Li Y."/>
            <person name="Sun Y."/>
            <person name="Li W."/>
            <person name="Chen Y."/>
            <person name="Li Y."/>
            <person name="Zhang Y."/>
            <person name="Ai D."/>
            <person name="Zhao J."/>
            <person name="Shang C."/>
            <person name="Ma Y."/>
            <person name="Wu B."/>
            <person name="Wang M."/>
            <person name="Gao L."/>
            <person name="Sun D."/>
            <person name="Zhang P."/>
            <person name="Guo F."/>
            <person name="Wang W."/>
            <person name="Li Y."/>
            <person name="Wang J."/>
            <person name="Varshney R.K."/>
            <person name="Wang J."/>
            <person name="Ling H.Q."/>
            <person name="Wan P."/>
        </authorList>
    </citation>
    <scope>NUCLEOTIDE SEQUENCE</scope>
    <source>
        <strain evidence="3">cv. Jingnong 6</strain>
    </source>
</reference>
<feature type="compositionally biased region" description="Polar residues" evidence="1">
    <location>
        <begin position="344"/>
        <end position="363"/>
    </location>
</feature>
<dbReference type="PANTHER" id="PTHR33871:SF22">
    <property type="match status" value="1"/>
</dbReference>
<dbReference type="EMBL" id="CM003375">
    <property type="protein sequence ID" value="KOM43910.1"/>
    <property type="molecule type" value="Genomic_DNA"/>
</dbReference>
<dbReference type="Gramene" id="KOM43910">
    <property type="protein sequence ID" value="KOM43910"/>
    <property type="gene ID" value="LR48_Vigan05g151500"/>
</dbReference>
<sequence>MGCCFSTPNSNQPQNEPQHPQPHRGSLQQNCRTRIPQPLEEEYVKEVLSETPISKLQQIPTFKPQMKTQLPVMQPPEVPVKKALEPEEVSLVSETCSNGESFSTTTTATTTVTEIREDEATSKRSNATRNRKRSYAVDGNRISSRERRQKSPARKPEIPVRSRPVPRRDSDQVRRLSGGGSIRRSSSPTRGGRSNIRPPMRQVPATKDAVQRNEGVSVKESLENPHVSLECFIFLEKKTETETDTEASFVYVLDCGGGVSVRGVSRCGGGLCWNVGWQGTAVVGCARTFKVVVVIGATRGASSQVHDVNPSTDVMIRRRISTSVEGVTDVRHPFWRSGHPLHRNGTTKYQNKKTNLQRLSPSTNAPPTNHRVPPPPHHHNRNTHTTAPPTALRRHQTNLTRERCEKRVREGCGKRGRRM</sequence>
<feature type="region of interest" description="Disordered" evidence="1">
    <location>
        <begin position="1"/>
        <end position="30"/>
    </location>
</feature>
<dbReference type="AlphaFoldDB" id="A0A0L9ULY1"/>